<dbReference type="NCBIfam" id="NF006757">
    <property type="entry name" value="PRK09277.1"/>
    <property type="match status" value="1"/>
</dbReference>
<dbReference type="PANTHER" id="PTHR11670">
    <property type="entry name" value="ACONITASE/IRON-RESPONSIVE ELEMENT FAMILY MEMBER"/>
    <property type="match status" value="1"/>
</dbReference>
<dbReference type="AlphaFoldDB" id="A0A846MRL0"/>
<keyword evidence="9 15" id="KW-0456">Lyase</keyword>
<dbReference type="CDD" id="cd01586">
    <property type="entry name" value="AcnA_IRP"/>
    <property type="match status" value="1"/>
</dbReference>
<evidence type="ECO:0000256" key="8">
    <source>
        <dbReference type="ARBA" id="ARBA00023014"/>
    </source>
</evidence>
<dbReference type="InterPro" id="IPR015931">
    <property type="entry name" value="Acnase/IPM_dHydase_lsu_aba_1/3"/>
</dbReference>
<dbReference type="InterPro" id="IPR015928">
    <property type="entry name" value="Aconitase/3IPM_dehydase_swvl"/>
</dbReference>
<reference evidence="15 16" key="1">
    <citation type="submission" date="2020-03" db="EMBL/GenBank/DDBJ databases">
        <title>Genomic Encyclopedia of Type Strains, Phase IV (KMG-IV): sequencing the most valuable type-strain genomes for metagenomic binning, comparative biology and taxonomic classification.</title>
        <authorList>
            <person name="Goeker M."/>
        </authorList>
    </citation>
    <scope>NUCLEOTIDE SEQUENCE [LARGE SCALE GENOMIC DNA]</scope>
    <source>
        <strain evidence="15 16">DSM 5718</strain>
    </source>
</reference>
<feature type="domain" description="Aconitase A/isopropylmalate dehydratase small subunit swivel" evidence="14">
    <location>
        <begin position="728"/>
        <end position="854"/>
    </location>
</feature>
<evidence type="ECO:0000256" key="1">
    <source>
        <dbReference type="ARBA" id="ARBA00001966"/>
    </source>
</evidence>
<dbReference type="UniPathway" id="UPA00223">
    <property type="reaction ID" value="UER00718"/>
</dbReference>
<dbReference type="NCBIfam" id="NF009520">
    <property type="entry name" value="PRK12881.1"/>
    <property type="match status" value="1"/>
</dbReference>
<evidence type="ECO:0000256" key="12">
    <source>
        <dbReference type="ARBA" id="ARBA00031977"/>
    </source>
</evidence>
<dbReference type="GO" id="GO:0046872">
    <property type="term" value="F:metal ion binding"/>
    <property type="evidence" value="ECO:0007669"/>
    <property type="project" value="UniProtKB-KW"/>
</dbReference>
<evidence type="ECO:0000256" key="4">
    <source>
        <dbReference type="ARBA" id="ARBA00012926"/>
    </source>
</evidence>
<dbReference type="SUPFAM" id="SSF52016">
    <property type="entry name" value="LeuD/IlvD-like"/>
    <property type="match status" value="1"/>
</dbReference>
<feature type="domain" description="Aconitase/3-isopropylmalate dehydratase large subunit alpha/beta/alpha" evidence="13">
    <location>
        <begin position="75"/>
        <end position="598"/>
    </location>
</feature>
<dbReference type="PROSITE" id="PS00450">
    <property type="entry name" value="ACONITASE_1"/>
    <property type="match status" value="1"/>
</dbReference>
<sequence>MDLQKLSQEVSRSLESGGKKYNYYSLPAVEEKGFSVRRLPYSIRILLENALRNFDNFGITTEHLDTLLHWHPSGSDKEIPYKPARVLMQDFTGVPAVVDLASLRSEMQRKGKDPKKINPLIPVDLVIDHSIQVEYFGTSYAFRRNVELEYERNKERYQLLKWAQKAFKNFSVVPPGMGICHQVNLEYLAKGVMEKEGVLFPDTLVGTDSHTPMVNGIGVLGWGVGGIEAEAALLGQPIYFLTPQVIGLKLTGELPAGTTATDLVLTITHLLRKYGVVGKFVEVFGDGLDKLTVPDRATISNMSPEFGCTVTFFPVDERTLDYMALTGRPEEWIRVVEDYCKANALWRNSQDPIEYSHVLELDLGSVQPTVSGPKRPQDKILVKDLKESFKKLLKEEHQRDYIEPEARQENVWLNEGGSQTAFSEQAQNRSTDAEVIVEEVKNKQRTVRVRLNHEEYLLSDGAIVIAAITSCTNTSNPSVMLGAGLVAKKAIERGLSVKPWVKTSLAPGSKVVTDYLERSGLLEELEALRFHVVGYGCTSCIGNSGPLPAPIAEAIEKHQLIAASVLSGNRNFEARVHPQVKMNFLASPMLVVAYAIAGRVDIDLLNEPLGYDPNLEPVYLKDIWPTQEEIFEVMQKVIAPEDFRRNYTQIFEGDDLWQSLPAPSGEIYQWDEQSTYIQEAPFFTNLPEKPEPIKPLEGARVLLYLGDSVTTDHISPAGSFKPDSPAGKYLIAKGVQPKDFNSYGARRGNHEVMMRGTFANVRIKNKLAKREGGYTTYLPTGEEMTVFEAAMKYQADGTPLLILAGKEYGSGSSRDWAAKGTYLLGIRAVIAESYERIHRSNLIGMGVLPLQFKEGESAASLGLDGTEIFSIEGIDDNIKPQAVLHVKAQKSNGNTVTFDVICRLDSAIEVEYYRHKGILNYVLRQFLQEA</sequence>
<dbReference type="Pfam" id="PF00694">
    <property type="entry name" value="Aconitase_C"/>
    <property type="match status" value="1"/>
</dbReference>
<dbReference type="CDD" id="cd01580">
    <property type="entry name" value="AcnA_IRP_Swivel"/>
    <property type="match status" value="1"/>
</dbReference>
<dbReference type="FunFam" id="3.20.19.10:FF:000001">
    <property type="entry name" value="Aconitate hydratase"/>
    <property type="match status" value="1"/>
</dbReference>
<name>A0A846MRL0_9BACT</name>
<evidence type="ECO:0000256" key="9">
    <source>
        <dbReference type="ARBA" id="ARBA00023239"/>
    </source>
</evidence>
<dbReference type="PRINTS" id="PR00415">
    <property type="entry name" value="ACONITASE"/>
</dbReference>
<dbReference type="GO" id="GO:0003994">
    <property type="term" value="F:aconitate hydratase activity"/>
    <property type="evidence" value="ECO:0007669"/>
    <property type="project" value="UniProtKB-EC"/>
</dbReference>
<dbReference type="EC" id="4.2.1.3" evidence="4"/>
<dbReference type="GO" id="GO:0006099">
    <property type="term" value="P:tricarboxylic acid cycle"/>
    <property type="evidence" value="ECO:0007669"/>
    <property type="project" value="UniProtKB-UniPathway"/>
</dbReference>
<dbReference type="GO" id="GO:0051536">
    <property type="term" value="F:iron-sulfur cluster binding"/>
    <property type="evidence" value="ECO:0007669"/>
    <property type="project" value="UniProtKB-KW"/>
</dbReference>
<evidence type="ECO:0000259" key="13">
    <source>
        <dbReference type="Pfam" id="PF00330"/>
    </source>
</evidence>
<evidence type="ECO:0000256" key="7">
    <source>
        <dbReference type="ARBA" id="ARBA00023004"/>
    </source>
</evidence>
<keyword evidence="8" id="KW-0411">Iron-sulfur</keyword>
<proteinExistence type="inferred from homology"/>
<dbReference type="InterPro" id="IPR000573">
    <property type="entry name" value="AconitaseA/IPMdHydase_ssu_swvl"/>
</dbReference>
<dbReference type="Proteomes" id="UP000537126">
    <property type="component" value="Unassembled WGS sequence"/>
</dbReference>
<comment type="catalytic activity">
    <reaction evidence="10">
        <text>citrate = D-threo-isocitrate</text>
        <dbReference type="Rhea" id="RHEA:10336"/>
        <dbReference type="ChEBI" id="CHEBI:15562"/>
        <dbReference type="ChEBI" id="CHEBI:16947"/>
        <dbReference type="EC" id="4.2.1.3"/>
    </reaction>
</comment>
<dbReference type="InterPro" id="IPR018136">
    <property type="entry name" value="Aconitase_4Fe-4S_BS"/>
</dbReference>
<gene>
    <name evidence="15" type="ORF">FHS56_001410</name>
</gene>
<dbReference type="InterPro" id="IPR006249">
    <property type="entry name" value="Aconitase/IRP2"/>
</dbReference>
<keyword evidence="6" id="KW-0479">Metal-binding</keyword>
<protein>
    <recommendedName>
        <fullName evidence="5">Aconitate hydratase A</fullName>
        <ecNumber evidence="4">4.2.1.3</ecNumber>
    </recommendedName>
    <alternativeName>
        <fullName evidence="12">Iron-responsive protein-like</fullName>
    </alternativeName>
    <alternativeName>
        <fullName evidence="11">RNA-binding protein</fullName>
    </alternativeName>
</protein>
<dbReference type="FunFam" id="3.30.499.10:FF:000002">
    <property type="entry name" value="Aconitate hydratase"/>
    <property type="match status" value="1"/>
</dbReference>
<dbReference type="Gene3D" id="3.30.499.10">
    <property type="entry name" value="Aconitase, domain 3"/>
    <property type="match status" value="2"/>
</dbReference>
<dbReference type="InterPro" id="IPR001030">
    <property type="entry name" value="Acoase/IPM_deHydtase_lsu_aba"/>
</dbReference>
<comment type="cofactor">
    <cofactor evidence="1">
        <name>[4Fe-4S] cluster</name>
        <dbReference type="ChEBI" id="CHEBI:49883"/>
    </cofactor>
</comment>
<dbReference type="RefSeq" id="WP_166919153.1">
    <property type="nucleotide sequence ID" value="NZ_JAASRN010000002.1"/>
</dbReference>
<dbReference type="Gene3D" id="3.20.19.10">
    <property type="entry name" value="Aconitase, domain 4"/>
    <property type="match status" value="1"/>
</dbReference>
<keyword evidence="16" id="KW-1185">Reference proteome</keyword>
<evidence type="ECO:0000259" key="14">
    <source>
        <dbReference type="Pfam" id="PF00694"/>
    </source>
</evidence>
<evidence type="ECO:0000313" key="16">
    <source>
        <dbReference type="Proteomes" id="UP000537126"/>
    </source>
</evidence>
<evidence type="ECO:0000256" key="3">
    <source>
        <dbReference type="ARBA" id="ARBA00007185"/>
    </source>
</evidence>
<evidence type="ECO:0000256" key="2">
    <source>
        <dbReference type="ARBA" id="ARBA00004717"/>
    </source>
</evidence>
<evidence type="ECO:0000256" key="10">
    <source>
        <dbReference type="ARBA" id="ARBA00023501"/>
    </source>
</evidence>
<dbReference type="EMBL" id="JAASRN010000002">
    <property type="protein sequence ID" value="NIK73897.1"/>
    <property type="molecule type" value="Genomic_DNA"/>
</dbReference>
<dbReference type="InterPro" id="IPR044137">
    <property type="entry name" value="AcnA_IRP_Swivel"/>
</dbReference>
<dbReference type="Pfam" id="PF00330">
    <property type="entry name" value="Aconitase"/>
    <property type="match status" value="1"/>
</dbReference>
<evidence type="ECO:0000313" key="15">
    <source>
        <dbReference type="EMBL" id="NIK73897.1"/>
    </source>
</evidence>
<keyword evidence="7" id="KW-0408">Iron</keyword>
<comment type="caution">
    <text evidence="15">The sequence shown here is derived from an EMBL/GenBank/DDBJ whole genome shotgun (WGS) entry which is preliminary data.</text>
</comment>
<comment type="similarity">
    <text evidence="3">Belongs to the aconitase/IPM isomerase family.</text>
</comment>
<evidence type="ECO:0000256" key="5">
    <source>
        <dbReference type="ARBA" id="ARBA00019378"/>
    </source>
</evidence>
<accession>A0A846MRL0</accession>
<evidence type="ECO:0000256" key="6">
    <source>
        <dbReference type="ARBA" id="ARBA00022723"/>
    </source>
</evidence>
<comment type="pathway">
    <text evidence="2">Carbohydrate metabolism; tricarboxylic acid cycle; isocitrate from oxaloacetate: step 2/2.</text>
</comment>
<dbReference type="SUPFAM" id="SSF53732">
    <property type="entry name" value="Aconitase iron-sulfur domain"/>
    <property type="match status" value="1"/>
</dbReference>
<organism evidence="15 16">
    <name type="scientific">Thermonema lapsum</name>
    <dbReference type="NCBI Taxonomy" id="28195"/>
    <lineage>
        <taxon>Bacteria</taxon>
        <taxon>Pseudomonadati</taxon>
        <taxon>Bacteroidota</taxon>
        <taxon>Cytophagia</taxon>
        <taxon>Cytophagales</taxon>
        <taxon>Thermonemataceae</taxon>
        <taxon>Thermonema</taxon>
    </lineage>
</organism>
<dbReference type="InterPro" id="IPR036008">
    <property type="entry name" value="Aconitase_4Fe-4S_dom"/>
</dbReference>
<dbReference type="Gene3D" id="6.10.190.10">
    <property type="match status" value="1"/>
</dbReference>
<evidence type="ECO:0000256" key="11">
    <source>
        <dbReference type="ARBA" id="ARBA00031081"/>
    </source>
</evidence>